<sequence length="51" mass="6065">MTIGMETLQSYVAYEIQHQQRLPFLNQIAQRAEKLREESRLTQWPCSVRVS</sequence>
<dbReference type="EMBL" id="AOIP01000040">
    <property type="protein sequence ID" value="ELZ02206.1"/>
    <property type="molecule type" value="Genomic_DNA"/>
</dbReference>
<protein>
    <recommendedName>
        <fullName evidence="1">DUF8129 domain-containing protein</fullName>
    </recommendedName>
</protein>
<comment type="caution">
    <text evidence="2">The sequence shown here is derived from an EMBL/GenBank/DDBJ whole genome shotgun (WGS) entry which is preliminary data.</text>
</comment>
<evidence type="ECO:0000313" key="3">
    <source>
        <dbReference type="Proteomes" id="UP000011591"/>
    </source>
</evidence>
<feature type="domain" description="DUF8129" evidence="1">
    <location>
        <begin position="2"/>
        <end position="37"/>
    </location>
</feature>
<evidence type="ECO:0000259" key="1">
    <source>
        <dbReference type="Pfam" id="PF26450"/>
    </source>
</evidence>
<gene>
    <name evidence="2" type="ORF">C480_17797</name>
</gene>
<accession>M0AU23</accession>
<dbReference type="AlphaFoldDB" id="M0AU23"/>
<organism evidence="2 3">
    <name type="scientific">Natrialba aegyptia DSM 13077</name>
    <dbReference type="NCBI Taxonomy" id="1227491"/>
    <lineage>
        <taxon>Archaea</taxon>
        <taxon>Methanobacteriati</taxon>
        <taxon>Methanobacteriota</taxon>
        <taxon>Stenosarchaea group</taxon>
        <taxon>Halobacteria</taxon>
        <taxon>Halobacteriales</taxon>
        <taxon>Natrialbaceae</taxon>
        <taxon>Natrialba</taxon>
    </lineage>
</organism>
<reference evidence="2 3" key="1">
    <citation type="journal article" date="2014" name="PLoS Genet.">
        <title>Phylogenetically driven sequencing of extremely halophilic archaea reveals strategies for static and dynamic osmo-response.</title>
        <authorList>
            <person name="Becker E.A."/>
            <person name="Seitzer P.M."/>
            <person name="Tritt A."/>
            <person name="Larsen D."/>
            <person name="Krusor M."/>
            <person name="Yao A.I."/>
            <person name="Wu D."/>
            <person name="Madern D."/>
            <person name="Eisen J.A."/>
            <person name="Darling A.E."/>
            <person name="Facciotti M.T."/>
        </authorList>
    </citation>
    <scope>NUCLEOTIDE SEQUENCE [LARGE SCALE GENOMIC DNA]</scope>
    <source>
        <strain evidence="2 3">DSM 13077</strain>
    </source>
</reference>
<keyword evidence="3" id="KW-1185">Reference proteome</keyword>
<name>M0AU23_9EURY</name>
<dbReference type="InterPro" id="IPR058442">
    <property type="entry name" value="DUF8129"/>
</dbReference>
<evidence type="ECO:0000313" key="2">
    <source>
        <dbReference type="EMBL" id="ELZ02206.1"/>
    </source>
</evidence>
<dbReference type="Pfam" id="PF26450">
    <property type="entry name" value="DUF8129"/>
    <property type="match status" value="1"/>
</dbReference>
<proteinExistence type="predicted"/>
<dbReference type="Proteomes" id="UP000011591">
    <property type="component" value="Unassembled WGS sequence"/>
</dbReference>